<dbReference type="EMBL" id="JAWLIP010000006">
    <property type="protein sequence ID" value="MDV6227356.1"/>
    <property type="molecule type" value="Genomic_DNA"/>
</dbReference>
<comment type="caution">
    <text evidence="3">The sequence shown here is derived from an EMBL/GenBank/DDBJ whole genome shotgun (WGS) entry which is preliminary data.</text>
</comment>
<reference evidence="3 4" key="1">
    <citation type="submission" date="2023-10" db="EMBL/GenBank/DDBJ databases">
        <authorList>
            <person name="Venkata Ramana C."/>
            <person name="Sasikala C."/>
            <person name="Dhurka M."/>
        </authorList>
    </citation>
    <scope>NUCLEOTIDE SEQUENCE [LARGE SCALE GENOMIC DNA]</scope>
    <source>
        <strain evidence="3 4">KCTC 32151</strain>
    </source>
</reference>
<dbReference type="Gene3D" id="3.40.710.10">
    <property type="entry name" value="DD-peptidase/beta-lactamase superfamily"/>
    <property type="match status" value="1"/>
</dbReference>
<dbReference type="InterPro" id="IPR001466">
    <property type="entry name" value="Beta-lactam-related"/>
</dbReference>
<evidence type="ECO:0000313" key="4">
    <source>
        <dbReference type="Proteomes" id="UP001185659"/>
    </source>
</evidence>
<dbReference type="GO" id="GO:0016787">
    <property type="term" value="F:hydrolase activity"/>
    <property type="evidence" value="ECO:0007669"/>
    <property type="project" value="UniProtKB-KW"/>
</dbReference>
<evidence type="ECO:0000259" key="2">
    <source>
        <dbReference type="Pfam" id="PF00144"/>
    </source>
</evidence>
<dbReference type="PANTHER" id="PTHR22935:SF95">
    <property type="entry name" value="BETA-LACTAMASE-LIKE 1-RELATED"/>
    <property type="match status" value="1"/>
</dbReference>
<dbReference type="InterPro" id="IPR012338">
    <property type="entry name" value="Beta-lactam/transpept-like"/>
</dbReference>
<dbReference type="RefSeq" id="WP_317561643.1">
    <property type="nucleotide sequence ID" value="NZ_JAWLIP010000006.1"/>
</dbReference>
<protein>
    <submittedName>
        <fullName evidence="3">Serine hydrolase domain-containing protein</fullName>
        <ecNumber evidence="3">3.1.1.103</ecNumber>
    </submittedName>
</protein>
<proteinExistence type="inferred from homology"/>
<dbReference type="Proteomes" id="UP001185659">
    <property type="component" value="Unassembled WGS sequence"/>
</dbReference>
<evidence type="ECO:0000313" key="3">
    <source>
        <dbReference type="EMBL" id="MDV6227356.1"/>
    </source>
</evidence>
<name>A0ABU4AM81_9HYPH</name>
<keyword evidence="4" id="KW-1185">Reference proteome</keyword>
<evidence type="ECO:0000256" key="1">
    <source>
        <dbReference type="ARBA" id="ARBA00038473"/>
    </source>
</evidence>
<feature type="domain" description="Beta-lactamase-related" evidence="2">
    <location>
        <begin position="12"/>
        <end position="345"/>
    </location>
</feature>
<dbReference type="EC" id="3.1.1.103" evidence="3"/>
<dbReference type="InterPro" id="IPR051478">
    <property type="entry name" value="Beta-lactamase-like_AB/R"/>
</dbReference>
<organism evidence="3 4">
    <name type="scientific">Nitratireductor aquimarinus</name>
    <dbReference type="NCBI Taxonomy" id="889300"/>
    <lineage>
        <taxon>Bacteria</taxon>
        <taxon>Pseudomonadati</taxon>
        <taxon>Pseudomonadota</taxon>
        <taxon>Alphaproteobacteria</taxon>
        <taxon>Hyphomicrobiales</taxon>
        <taxon>Phyllobacteriaceae</taxon>
        <taxon>Nitratireductor</taxon>
    </lineage>
</organism>
<dbReference type="PANTHER" id="PTHR22935">
    <property type="entry name" value="PENICILLIN-BINDING PROTEIN"/>
    <property type="match status" value="1"/>
</dbReference>
<sequence length="552" mass="60091">MSSDVTSLAERFEKFVAHEVEDKALPSVSYVLVDRDGVLASGHVRRSDLDHAMGEDTAFRIGSLTKMFTALALMQLAEAGKVDIDADIREYLPEFSPHNPFDNDPSGPHGNNITLRKLMSHTSGLVREPKSGHYLDSQRPVLSETVRELAESTLKEDPSAGVFRYSNAGIAVVGRVVELVSGCDFNTYVADHLFRPIGMSNSANTVSPELLARLAPAWMWTMEADVPAPVFDLGGSPAGNIYSTLSDMGLFARTLLRGGFTSDGASIISPGSLTRMWMPVGERPPGYSGDLKGYGLGFGLGEVDGWMSIGHGGAVYGFATQMTLLPAAGLGALIFSTLDFSNQIASRLTVKGLQLALADRKMGAAPVPPKPRTPLAPEELEDLVGHYAEQDATEGEAVEVRASNGRLYLMGDGVPLELRRVSGADFRIDGRIYGEGADYAHMDVAFPAQDEMRWKDKEWRKTQPCQSEVPAEIAPHLGDYGPDFNVTNLFYANGGLKCLIEYFCTHACEPVGPGRFRMHGILYDNELLELDAVNEEGRRGIRVGQMFLERRP</sequence>
<comment type="similarity">
    <text evidence="1">Belongs to the beta-lactamase family.</text>
</comment>
<gene>
    <name evidence="3" type="ORF">R2G56_13745</name>
</gene>
<keyword evidence="3" id="KW-0378">Hydrolase</keyword>
<accession>A0ABU4AM81</accession>
<dbReference type="SUPFAM" id="SSF56601">
    <property type="entry name" value="beta-lactamase/transpeptidase-like"/>
    <property type="match status" value="1"/>
</dbReference>
<dbReference type="Pfam" id="PF00144">
    <property type="entry name" value="Beta-lactamase"/>
    <property type="match status" value="1"/>
</dbReference>